<feature type="compositionally biased region" description="Low complexity" evidence="1">
    <location>
        <begin position="139"/>
        <end position="148"/>
    </location>
</feature>
<dbReference type="Gene3D" id="1.25.40.120">
    <property type="entry name" value="Protein prenylyltransferase"/>
    <property type="match status" value="1"/>
</dbReference>
<proteinExistence type="predicted"/>
<evidence type="ECO:0000313" key="2">
    <source>
        <dbReference type="EMBL" id="PVZ97929.1"/>
    </source>
</evidence>
<name>A0A2U1IYN9_SMIAN</name>
<feature type="region of interest" description="Disordered" evidence="1">
    <location>
        <begin position="1"/>
        <end position="20"/>
    </location>
</feature>
<dbReference type="PANTHER" id="PTHR11129:SF3">
    <property type="entry name" value="PROTEIN PRENYLTRANSFERASE ALPHA SUBUNIT REPEAT-CONTAINING PROTEIN 1"/>
    <property type="match status" value="1"/>
</dbReference>
<dbReference type="GO" id="GO:0005737">
    <property type="term" value="C:cytoplasm"/>
    <property type="evidence" value="ECO:0007669"/>
    <property type="project" value="TreeGrafter"/>
</dbReference>
<evidence type="ECO:0000256" key="1">
    <source>
        <dbReference type="SAM" id="MobiDB-lite"/>
    </source>
</evidence>
<comment type="caution">
    <text evidence="2">The sequence shown here is derived from an EMBL/GenBank/DDBJ whole genome shotgun (WGS) entry which is preliminary data.</text>
</comment>
<organism evidence="2 3">
    <name type="scientific">Smittium angustum</name>
    <dbReference type="NCBI Taxonomy" id="133377"/>
    <lineage>
        <taxon>Eukaryota</taxon>
        <taxon>Fungi</taxon>
        <taxon>Fungi incertae sedis</taxon>
        <taxon>Zoopagomycota</taxon>
        <taxon>Kickxellomycotina</taxon>
        <taxon>Harpellomycetes</taxon>
        <taxon>Harpellales</taxon>
        <taxon>Legeriomycetaceae</taxon>
        <taxon>Smittium</taxon>
    </lineage>
</organism>
<gene>
    <name evidence="2" type="ORF">BB558_006092</name>
</gene>
<protein>
    <submittedName>
        <fullName evidence="2">Uncharacterized protein</fullName>
    </submittedName>
</protein>
<dbReference type="AlphaFoldDB" id="A0A2U1IYN9"/>
<dbReference type="EMBL" id="MBFU01000662">
    <property type="protein sequence ID" value="PVZ97929.1"/>
    <property type="molecule type" value="Genomic_DNA"/>
</dbReference>
<feature type="region of interest" description="Disordered" evidence="1">
    <location>
        <begin position="112"/>
        <end position="159"/>
    </location>
</feature>
<dbReference type="SUPFAM" id="SSF48439">
    <property type="entry name" value="Protein prenylyltransferase"/>
    <property type="match status" value="1"/>
</dbReference>
<evidence type="ECO:0000313" key="3">
    <source>
        <dbReference type="Proteomes" id="UP000245591"/>
    </source>
</evidence>
<dbReference type="Proteomes" id="UP000245591">
    <property type="component" value="Unassembled WGS sequence"/>
</dbReference>
<reference evidence="2 3" key="1">
    <citation type="journal article" date="2018" name="MBio">
        <title>Comparative Genomics Reveals the Core Gene Toolbox for the Fungus-Insect Symbiosis.</title>
        <authorList>
            <person name="Wang Y."/>
            <person name="Stata M."/>
            <person name="Wang W."/>
            <person name="Stajich J.E."/>
            <person name="White M.M."/>
            <person name="Moncalvo J.M."/>
        </authorList>
    </citation>
    <scope>NUCLEOTIDE SEQUENCE [LARGE SCALE GENOMIC DNA]</scope>
    <source>
        <strain evidence="2 3">AUS-126-30</strain>
    </source>
</reference>
<keyword evidence="3" id="KW-1185">Reference proteome</keyword>
<dbReference type="PANTHER" id="PTHR11129">
    <property type="entry name" value="PROTEIN FARNESYLTRANSFERASE ALPHA SUBUNIT/RAB GERANYLGERANYL TRANSFERASE ALPHA SUBUNIT"/>
    <property type="match status" value="1"/>
</dbReference>
<sequence>MPIRARPPITLPRKSRPSNRRSSIFNLPLLEIAPSHSPRNLSFFSPRFVFVPVFAQPDRSTQPFRANLLIYCFPYYSLIFPICPSCPNYPIYPSYPNDPARRPALRFSQQQLHNTSPAPPLTPLSPSTTTPWPSPSPQSPSSSPTSTTPSPPNPPIKSFLSNTKHPSLPNIKDLLSSELNLLNILLNSKKGSKSPLVWYHRKWILERFYLPELSPSNLFAFYSNETRICDSANKLHPRNYYSSKHRLWLISTCLQLDHSPLKLFLLSLPSPSNLPPTNIYHAEVSFTRQWISSNPSDSGIHNHLYFLYNSFLSIFPDLSNGLLILVLQDLDINKNQISIFDNSLYPLFQFRWLLMSVLPHITSKTHFNNMLSLEVDWLSNYSPQTSINKRYLEWINMSLIHSTN</sequence>
<accession>A0A2U1IYN9</accession>